<feature type="compositionally biased region" description="Acidic residues" evidence="1">
    <location>
        <begin position="539"/>
        <end position="567"/>
    </location>
</feature>
<feature type="compositionally biased region" description="Acidic residues" evidence="1">
    <location>
        <begin position="521"/>
        <end position="531"/>
    </location>
</feature>
<evidence type="ECO:0000313" key="2">
    <source>
        <dbReference type="EnsemblMetazoa" id="PPA38206.1"/>
    </source>
</evidence>
<feature type="compositionally biased region" description="Basic and acidic residues" evidence="1">
    <location>
        <begin position="177"/>
        <end position="187"/>
    </location>
</feature>
<evidence type="ECO:0000256" key="1">
    <source>
        <dbReference type="SAM" id="MobiDB-lite"/>
    </source>
</evidence>
<dbReference type="EnsemblMetazoa" id="PPA38206.1">
    <property type="protein sequence ID" value="PPA38206.1"/>
    <property type="gene ID" value="WBGene00276575"/>
</dbReference>
<proteinExistence type="predicted"/>
<sequence length="567" mass="59751">MPQKHNKQAIPVRASSRRSGVVTQFLSLNLYAKGSFERSITSFDPNENHNGVPLDTPRTVSAVPSQVVHTAKKRRQSTGTTASKKRAKRAVSAASSDDSGSSRAASPAPSVNVVAPPPTAASASATKRGRPRNAPAASPKTPAKRTPKSGAKAKSPKKAKATKGRRGADENEATSSSKKDRATRGDDGEAMAAVPKKAGGRARQLRQSMAAVALQIKQEPPSSDDDENNHRQALQAVSSLRTAIDAALNGNQDLTSEQIDEMVSVLHELCERGSTVNAVDYANMMDNLKMVAERIARKEGIPDVAALVHQVRGQLSAANARATAATTRATAHHTKVIELTIERDMLKQEVDQLTEQLRQNGGGRAAPSSSRSSRLGRQPPSSRGGGGGDAYDLPAGFAAASALVPVGMQPLNTAQSLSLQPAAPALAPFDVSQLPRGSTIGRSQMAGRANDLISGLSNVAGLGDTLASVAVTAATMPELDPDGNMVQRTIRTRVERIAVTDDMDVDELRRLGFAVVRLEGSDNDDDDDEGGDSARIEAIVEEEVVDDGEAMEDIEEEGDEPVVEEAE</sequence>
<feature type="compositionally biased region" description="Low complexity" evidence="1">
    <location>
        <begin position="90"/>
        <end position="126"/>
    </location>
</feature>
<feature type="compositionally biased region" description="Polar residues" evidence="1">
    <location>
        <begin position="58"/>
        <end position="68"/>
    </location>
</feature>
<evidence type="ECO:0000313" key="3">
    <source>
        <dbReference type="Proteomes" id="UP000005239"/>
    </source>
</evidence>
<feature type="region of interest" description="Disordered" evidence="1">
    <location>
        <begin position="357"/>
        <end position="390"/>
    </location>
</feature>
<accession>A0A8R1UU41</accession>
<keyword evidence="3" id="KW-1185">Reference proteome</keyword>
<feature type="compositionally biased region" description="Basic residues" evidence="1">
    <location>
        <begin position="154"/>
        <end position="165"/>
    </location>
</feature>
<feature type="region of interest" description="Disordered" evidence="1">
    <location>
        <begin position="519"/>
        <end position="567"/>
    </location>
</feature>
<organism evidence="2 3">
    <name type="scientific">Pristionchus pacificus</name>
    <name type="common">Parasitic nematode worm</name>
    <dbReference type="NCBI Taxonomy" id="54126"/>
    <lineage>
        <taxon>Eukaryota</taxon>
        <taxon>Metazoa</taxon>
        <taxon>Ecdysozoa</taxon>
        <taxon>Nematoda</taxon>
        <taxon>Chromadorea</taxon>
        <taxon>Rhabditida</taxon>
        <taxon>Rhabditina</taxon>
        <taxon>Diplogasteromorpha</taxon>
        <taxon>Diplogasteroidea</taxon>
        <taxon>Neodiplogasteridae</taxon>
        <taxon>Pristionchus</taxon>
    </lineage>
</organism>
<reference evidence="3" key="1">
    <citation type="journal article" date="2008" name="Nat. Genet.">
        <title>The Pristionchus pacificus genome provides a unique perspective on nematode lifestyle and parasitism.</title>
        <authorList>
            <person name="Dieterich C."/>
            <person name="Clifton S.W."/>
            <person name="Schuster L.N."/>
            <person name="Chinwalla A."/>
            <person name="Delehaunty K."/>
            <person name="Dinkelacker I."/>
            <person name="Fulton L."/>
            <person name="Fulton R."/>
            <person name="Godfrey J."/>
            <person name="Minx P."/>
            <person name="Mitreva M."/>
            <person name="Roeseler W."/>
            <person name="Tian H."/>
            <person name="Witte H."/>
            <person name="Yang S.P."/>
            <person name="Wilson R.K."/>
            <person name="Sommer R.J."/>
        </authorList>
    </citation>
    <scope>NUCLEOTIDE SEQUENCE [LARGE SCALE GENOMIC DNA]</scope>
    <source>
        <strain evidence="3">PS312</strain>
    </source>
</reference>
<reference evidence="2" key="2">
    <citation type="submission" date="2022-06" db="UniProtKB">
        <authorList>
            <consortium name="EnsemblMetazoa"/>
        </authorList>
    </citation>
    <scope>IDENTIFICATION</scope>
    <source>
        <strain evidence="2">PS312</strain>
    </source>
</reference>
<dbReference type="Proteomes" id="UP000005239">
    <property type="component" value="Unassembled WGS sequence"/>
</dbReference>
<gene>
    <name evidence="2" type="primary">WBGene00276575</name>
</gene>
<dbReference type="AlphaFoldDB" id="A0A2A6B4Z1"/>
<protein>
    <submittedName>
        <fullName evidence="2">Uncharacterized protein</fullName>
    </submittedName>
</protein>
<accession>A0A2A6B4Z1</accession>
<feature type="region of interest" description="Disordered" evidence="1">
    <location>
        <begin position="41"/>
        <end position="206"/>
    </location>
</feature>
<feature type="compositionally biased region" description="Low complexity" evidence="1">
    <location>
        <begin position="365"/>
        <end position="382"/>
    </location>
</feature>
<name>A0A2A6B4Z1_PRIPA</name>